<dbReference type="Proteomes" id="UP000679179">
    <property type="component" value="Unassembled WGS sequence"/>
</dbReference>
<sequence length="240" mass="28075">MLHQVIRTLIWNDVEKYIEDIFNIPCDQFGLLWVKKSWNGLIKQGLADYRNELERNLVLFRLLTLATMYGEFYELVTGETPSPSHDAWIESLDISPIRIGQIIGRHSYNANHYSSEDLLKISISRIINIYRKPIFNALVTEFGSDRKLFIGMWIAIKNTDSIFDTFDHYSDLEIQCDLLCPIDNDTDSDEDDDINLDSYLEKYEQEIKEESFILILDVKDSMLRAFDWITRGMNSRNIGL</sequence>
<accession>A0A919VLQ7</accession>
<proteinExistence type="predicted"/>
<dbReference type="EMBL" id="BOPZ01000010">
    <property type="protein sequence ID" value="GIM28833.1"/>
    <property type="molecule type" value="Genomic_DNA"/>
</dbReference>
<reference evidence="1" key="1">
    <citation type="submission" date="2021-03" db="EMBL/GenBank/DDBJ databases">
        <title>Taxonomic study of Clostridium polyendosporum from meadow-gley soil under rice.</title>
        <authorList>
            <person name="Kobayashi H."/>
            <person name="Tanizawa Y."/>
            <person name="Yagura M."/>
        </authorList>
    </citation>
    <scope>NUCLEOTIDE SEQUENCE</scope>
    <source>
        <strain evidence="1">JCM 30710</strain>
    </source>
</reference>
<protein>
    <submittedName>
        <fullName evidence="1">Uncharacterized protein</fullName>
    </submittedName>
</protein>
<evidence type="ECO:0000313" key="1">
    <source>
        <dbReference type="EMBL" id="GIM28833.1"/>
    </source>
</evidence>
<comment type="caution">
    <text evidence="1">The sequence shown here is derived from an EMBL/GenBank/DDBJ whole genome shotgun (WGS) entry which is preliminary data.</text>
</comment>
<organism evidence="1 2">
    <name type="scientific">Clostridium polyendosporum</name>
    <dbReference type="NCBI Taxonomy" id="69208"/>
    <lineage>
        <taxon>Bacteria</taxon>
        <taxon>Bacillati</taxon>
        <taxon>Bacillota</taxon>
        <taxon>Clostridia</taxon>
        <taxon>Eubacteriales</taxon>
        <taxon>Clostridiaceae</taxon>
        <taxon>Clostridium</taxon>
    </lineage>
</organism>
<dbReference type="RefSeq" id="WP_212903553.1">
    <property type="nucleotide sequence ID" value="NZ_BOPZ01000010.1"/>
</dbReference>
<name>A0A919VLQ7_9CLOT</name>
<gene>
    <name evidence="1" type="ORF">CPJCM30710_14990</name>
</gene>
<dbReference type="AlphaFoldDB" id="A0A919VLQ7"/>
<evidence type="ECO:0000313" key="2">
    <source>
        <dbReference type="Proteomes" id="UP000679179"/>
    </source>
</evidence>
<keyword evidence="2" id="KW-1185">Reference proteome</keyword>